<keyword evidence="5" id="KW-0067">ATP-binding</keyword>
<dbReference type="Gene3D" id="3.40.50.300">
    <property type="entry name" value="P-loop containing nucleotide triphosphate hydrolases"/>
    <property type="match status" value="1"/>
</dbReference>
<dbReference type="Pfam" id="PF00385">
    <property type="entry name" value="Chromo"/>
    <property type="match status" value="1"/>
</dbReference>
<feature type="compositionally biased region" description="Acidic residues" evidence="9">
    <location>
        <begin position="155"/>
        <end position="178"/>
    </location>
</feature>
<feature type="compositionally biased region" description="Acidic residues" evidence="9">
    <location>
        <begin position="274"/>
        <end position="287"/>
    </location>
</feature>
<feature type="region of interest" description="Disordered" evidence="9">
    <location>
        <begin position="2298"/>
        <end position="2380"/>
    </location>
</feature>
<keyword evidence="8" id="KW-0539">Nucleus</keyword>
<dbReference type="GO" id="GO:0016787">
    <property type="term" value="F:hydrolase activity"/>
    <property type="evidence" value="ECO:0007669"/>
    <property type="project" value="UniProtKB-KW"/>
</dbReference>
<dbReference type="PROSITE" id="PS50013">
    <property type="entry name" value="CHROMO_2"/>
    <property type="match status" value="1"/>
</dbReference>
<evidence type="ECO:0000259" key="11">
    <source>
        <dbReference type="PROSITE" id="PS51192"/>
    </source>
</evidence>
<accession>A0AAD2GAR2</accession>
<dbReference type="InterPro" id="IPR038718">
    <property type="entry name" value="SNF2-like_sf"/>
</dbReference>
<dbReference type="SMART" id="SM00298">
    <property type="entry name" value="CHROMO"/>
    <property type="match status" value="2"/>
</dbReference>
<dbReference type="PANTHER" id="PTHR45623">
    <property type="entry name" value="CHROMODOMAIN-HELICASE-DNA-BINDING PROTEIN 3-RELATED-RELATED"/>
    <property type="match status" value="1"/>
</dbReference>
<feature type="compositionally biased region" description="Low complexity" evidence="9">
    <location>
        <begin position="2262"/>
        <end position="2274"/>
    </location>
</feature>
<keyword evidence="7" id="KW-0804">Transcription</keyword>
<dbReference type="InterPro" id="IPR000953">
    <property type="entry name" value="Chromo/chromo_shadow_dom"/>
</dbReference>
<dbReference type="SUPFAM" id="SSF54160">
    <property type="entry name" value="Chromo domain-like"/>
    <property type="match status" value="1"/>
</dbReference>
<dbReference type="SUPFAM" id="SSF52540">
    <property type="entry name" value="P-loop containing nucleoside triphosphate hydrolases"/>
    <property type="match status" value="2"/>
</dbReference>
<feature type="region of interest" description="Disordered" evidence="9">
    <location>
        <begin position="1682"/>
        <end position="1702"/>
    </location>
</feature>
<feature type="compositionally biased region" description="Basic and acidic residues" evidence="9">
    <location>
        <begin position="2309"/>
        <end position="2321"/>
    </location>
</feature>
<comment type="caution">
    <text evidence="13">The sequence shown here is derived from an EMBL/GenBank/DDBJ whole genome shotgun (WGS) entry which is preliminary data.</text>
</comment>
<dbReference type="InterPro" id="IPR016197">
    <property type="entry name" value="Chromo-like_dom_sf"/>
</dbReference>
<feature type="region of interest" description="Disordered" evidence="9">
    <location>
        <begin position="1714"/>
        <end position="1736"/>
    </location>
</feature>
<gene>
    <name evidence="13" type="ORF">CYCCA115_LOCUS23114</name>
</gene>
<dbReference type="EMBL" id="CAKOGP040002369">
    <property type="protein sequence ID" value="CAJ1968173.1"/>
    <property type="molecule type" value="Genomic_DNA"/>
</dbReference>
<dbReference type="InterPro" id="IPR000330">
    <property type="entry name" value="SNF2_N"/>
</dbReference>
<sequence length="2380" mass="268860">MPRRSSRKGPSPSKKQRKRNDKNNDDNDDDDDDTEPMEVDEDSYSEHNEEEEEPEDDEDLGSAINDDDNDDEVVVVSRPRRSRSNSRSSARTNRKNSTDSPPEDQEEEEEGDTTRRSRRSTKFQKSMKDPASDSVKDLFQGSGISEKMNTGNTSSDDEDSDAEDSQDEEQEDSSDDEDKQPISRTVAKSKAKSKAKAKSKSATTTSTTTKSTTSTTTKKSRSNSSSNNNNNNKNKKKAKEKPKSPGRRHARNRKSISHQEDSDDSIDAMMLMSDYDESSEDDGDGEEDMKIQRILASRTETRRKWREIVSQMNTSEVTDGSRWFQESSVLRAKEEEEDEDDDELSLHEERFLVKWSGLSYLHCSWETQKDLLEEIDGVKTYLSSFFRKSTNGILFSQDERKDGDYFDPGLIQIDRILFVDSNPKEKNRKRNPTTWQEEKDSTPKDRGIVLDKADPGFEDGTGRQMLIKWESENYADCTFEFERDLMLAEIDLSDALEAYYERTTKPTKAQLKTSKSASDTAMRKSYKLFGDQTDMAEGLRQERVQRFQNDLASHTFRNGGQLRDYQSEGVTWFLANWVNRRSCIMADEMGLGKTLQTAAFVNLLVERMNRRGPFLIVVPLSTISHWQREFVGWTGLNTIVYHGSAEDRHQIREQEFAYPQDRPDHISSNAIYLNKCAGHLPQTKSGMGGPWMATVVVTTPEMLVAEDWAELAAVRWEVLVVDEAHRLKNHNSKLAVNLRKSQFRFNHKILLTGTPIQNDVKEFWTLLNFIDPKNFDSQEDFLEKYGDIKSKDRIDELHEKIRPYILRRLKEDVEKSVPPKQETLIEVELTVLQKQYYRALYEKNVKFLHKNKKKALDGPSLNNLAMQLRKCCNHVFLLNGVEEEVRDQQPKNVFVTEADFLSKGSGKFVLLDKLLPRLKENGHRVLLFSQFKIMLDILEDYLHLRSMKFERIDGSITGQKRQAAIDRFQDQESKDPPFIMLLSTRAGGVGINLTAADTCIIFDSDWNPQNDLQAQARCHRIGQTKSVKIYRLLSRKTYEMQMFHMSSLKMGLDQAVLKGFESGNSGEGTMTKEEVEKLLRHGAYDIFNEDKAGSAEAESNDFVEQDIDSILARRSRTVVHDNTGSGSGAAGGTFSKASFIAKTPSKKGGQGGEDIDIEDPEFWSKMVGEAKEEVMSELKPRKRSRLNYAESSYDRNFKEIVAYSESEGEDSDDDTDDDDDDFGNDTERSRWGGKKPGNWTRQQAGDLLECMEQHGYNSNAWNKFSEMLPKNILGMLKDDIQRMSWSLVLLGIAEVSHDSALMSMKHAIRNKKRQLEKKDEVDEAAKSAPEPTPEPTLSESEKNEILENTFAKFWKSNHKWAGRALVDAVEFATANAPRPDDVLDDKDAVEEECSDLFYSSVWPSLSGRGWKEENSDSGTKFVYKTADKTHKFSSPSAVLNEIVRIHPELAKMVIPVLNSLEQKRLNESRRADEDRAKYTGLNDSNIGYKSLKEFLSRYATLQLLSDRKRQKRLTIGRRFLAACNYNHIALALVNGSISPAGESLKDRLKVDARATLPHPLWTPAHDVVLVEAIAKHGWVDRDQSWKAIANDQEIKWGFPFGEMKDKTAEVIAHEEFEHKNVCQTATRAASFIDLYSEIIDDLKGCNRNLIIESYGLKRSEAEGESGEEGKWDVAEDLLLQATAGTKGGTKPSEPLDLPSKKDLSRRAKTVLQKSIEAHDSGLNAPSEDPKDDEQTYGYTTINQGDPCCILLAEMLRGIAKGSATKLPKQTRLMFSIAHAEAVELEKMFSTSNKTASKALEMRKIIGQIEESQSHISSEAVPSKNILRVMLRMEPTTVRSGNAKTDALFPSTELKEKEGKPKAEVKRESHRREDGALGEKAIVRGLKKAYDKCASDGNDGSPCKFTNTGDIEDGLQLTMIETMMLLTFCSEGIPWELPVDAFGGFETFTWKSVASLLEHTIKDSFHSSTEKVKKCKTALAKLKGTEKDEETAQAVRRLKVAEAEAVMKEEAAQHAVDYAGDTTRFARKSIMLLEKVRKYGFVNYNYPAKFSNKVENGLGNKVQTWFGKELAKLAVAWEVADDLGGTRPLTTQDMFEQNSEDAKNATVASYFDKRMSRQIVSQIAMLAKIRSLWSSSKEEDLREKVSNAAKLSRKHEDVWEKKPEWWDDSSDHNFLILDRLFKHGFSNFGNDTSGFGPDDAESLSLKQLSLTKSIIQQRANQLIREMHQSDETEETMKILHERRRRSSSSYDKSLVECGKGKSKSMSASKKGSGAKQQNKTIQTGLHSFFKQTKSGSKKQSVVEILDDNSDSSRESGKRKEADGSDEASSPSKKAKVGGDVEVVRVKPAFDGAASDSLASSNSGAFRTRVNSQGEIEVVNVE</sequence>
<feature type="compositionally biased region" description="Acidic residues" evidence="9">
    <location>
        <begin position="101"/>
        <end position="111"/>
    </location>
</feature>
<dbReference type="PROSITE" id="PS00598">
    <property type="entry name" value="CHROMO_1"/>
    <property type="match status" value="1"/>
</dbReference>
<feature type="compositionally biased region" description="Basic and acidic residues" evidence="9">
    <location>
        <begin position="126"/>
        <end position="136"/>
    </location>
</feature>
<feature type="compositionally biased region" description="Basic residues" evidence="9">
    <location>
        <begin position="187"/>
        <end position="199"/>
    </location>
</feature>
<keyword evidence="2" id="KW-0677">Repeat</keyword>
<dbReference type="InterPro" id="IPR023780">
    <property type="entry name" value="Chromo_domain"/>
</dbReference>
<evidence type="ECO:0000256" key="3">
    <source>
        <dbReference type="ARBA" id="ARBA00022741"/>
    </source>
</evidence>
<evidence type="ECO:0000256" key="8">
    <source>
        <dbReference type="ARBA" id="ARBA00023242"/>
    </source>
</evidence>
<feature type="compositionally biased region" description="Acidic residues" evidence="9">
    <location>
        <begin position="26"/>
        <end position="73"/>
    </location>
</feature>
<dbReference type="InterPro" id="IPR027417">
    <property type="entry name" value="P-loop_NTPase"/>
</dbReference>
<dbReference type="GO" id="GO:0005524">
    <property type="term" value="F:ATP binding"/>
    <property type="evidence" value="ECO:0007669"/>
    <property type="project" value="UniProtKB-KW"/>
</dbReference>
<feature type="compositionally biased region" description="Basic and acidic residues" evidence="9">
    <location>
        <begin position="2224"/>
        <end position="2238"/>
    </location>
</feature>
<feature type="compositionally biased region" description="Low complexity" evidence="9">
    <location>
        <begin position="200"/>
        <end position="232"/>
    </location>
</feature>
<feature type="region of interest" description="Disordered" evidence="9">
    <location>
        <begin position="1204"/>
        <end position="1240"/>
    </location>
</feature>
<feature type="region of interest" description="Disordered" evidence="9">
    <location>
        <begin position="1"/>
        <end position="287"/>
    </location>
</feature>
<feature type="region of interest" description="Disordered" evidence="9">
    <location>
        <begin position="1852"/>
        <end position="1873"/>
    </location>
</feature>
<organism evidence="13 14">
    <name type="scientific">Cylindrotheca closterium</name>
    <dbReference type="NCBI Taxonomy" id="2856"/>
    <lineage>
        <taxon>Eukaryota</taxon>
        <taxon>Sar</taxon>
        <taxon>Stramenopiles</taxon>
        <taxon>Ochrophyta</taxon>
        <taxon>Bacillariophyta</taxon>
        <taxon>Bacillariophyceae</taxon>
        <taxon>Bacillariophycidae</taxon>
        <taxon>Bacillariales</taxon>
        <taxon>Bacillariaceae</taxon>
        <taxon>Cylindrotheca</taxon>
    </lineage>
</organism>
<feature type="compositionally biased region" description="Acidic residues" evidence="9">
    <location>
        <begin position="1206"/>
        <end position="1224"/>
    </location>
</feature>
<dbReference type="SMART" id="SM00487">
    <property type="entry name" value="DEXDc"/>
    <property type="match status" value="1"/>
</dbReference>
<evidence type="ECO:0000256" key="7">
    <source>
        <dbReference type="ARBA" id="ARBA00023163"/>
    </source>
</evidence>
<dbReference type="InterPro" id="IPR014001">
    <property type="entry name" value="Helicase_ATP-bd"/>
</dbReference>
<keyword evidence="3" id="KW-0547">Nucleotide-binding</keyword>
<evidence type="ECO:0000313" key="13">
    <source>
        <dbReference type="EMBL" id="CAJ1968173.1"/>
    </source>
</evidence>
<dbReference type="InterPro" id="IPR001650">
    <property type="entry name" value="Helicase_C-like"/>
</dbReference>
<dbReference type="Pfam" id="PF00271">
    <property type="entry name" value="Helicase_C"/>
    <property type="match status" value="1"/>
</dbReference>
<dbReference type="Proteomes" id="UP001295423">
    <property type="component" value="Unassembled WGS sequence"/>
</dbReference>
<reference evidence="13" key="1">
    <citation type="submission" date="2023-08" db="EMBL/GenBank/DDBJ databases">
        <authorList>
            <person name="Audoor S."/>
            <person name="Bilcke G."/>
        </authorList>
    </citation>
    <scope>NUCLEOTIDE SEQUENCE</scope>
</reference>
<dbReference type="CDD" id="cd18793">
    <property type="entry name" value="SF2_C_SNF"/>
    <property type="match status" value="1"/>
</dbReference>
<evidence type="ECO:0000256" key="6">
    <source>
        <dbReference type="ARBA" id="ARBA00023015"/>
    </source>
</evidence>
<evidence type="ECO:0000256" key="9">
    <source>
        <dbReference type="SAM" id="MobiDB-lite"/>
    </source>
</evidence>
<dbReference type="GO" id="GO:0005634">
    <property type="term" value="C:nucleus"/>
    <property type="evidence" value="ECO:0007669"/>
    <property type="project" value="UniProtKB-SubCell"/>
</dbReference>
<dbReference type="SMART" id="SM00490">
    <property type="entry name" value="HELICc"/>
    <property type="match status" value="1"/>
</dbReference>
<feature type="domain" description="Helicase ATP-binding" evidence="11">
    <location>
        <begin position="574"/>
        <end position="773"/>
    </location>
</feature>
<comment type="subcellular location">
    <subcellularLocation>
        <location evidence="1">Nucleus</location>
    </subcellularLocation>
</comment>
<evidence type="ECO:0000256" key="2">
    <source>
        <dbReference type="ARBA" id="ARBA00022737"/>
    </source>
</evidence>
<evidence type="ECO:0000256" key="1">
    <source>
        <dbReference type="ARBA" id="ARBA00004123"/>
    </source>
</evidence>
<dbReference type="PROSITE" id="PS51194">
    <property type="entry name" value="HELICASE_CTER"/>
    <property type="match status" value="1"/>
</dbReference>
<feature type="region of interest" description="Disordered" evidence="9">
    <location>
        <begin position="424"/>
        <end position="454"/>
    </location>
</feature>
<dbReference type="InterPro" id="IPR023779">
    <property type="entry name" value="Chromodomain_CS"/>
</dbReference>
<feature type="domain" description="Helicase C-terminal" evidence="12">
    <location>
        <begin position="910"/>
        <end position="1063"/>
    </location>
</feature>
<feature type="compositionally biased region" description="Polar residues" evidence="9">
    <location>
        <begin position="2355"/>
        <end position="2372"/>
    </location>
</feature>
<evidence type="ECO:0000313" key="14">
    <source>
        <dbReference type="Proteomes" id="UP001295423"/>
    </source>
</evidence>
<keyword evidence="14" id="KW-1185">Reference proteome</keyword>
<keyword evidence="4" id="KW-0378">Hydrolase</keyword>
<dbReference type="InterPro" id="IPR049730">
    <property type="entry name" value="SNF2/RAD54-like_C"/>
</dbReference>
<feature type="domain" description="Chromo" evidence="10">
    <location>
        <begin position="324"/>
        <end position="388"/>
    </location>
</feature>
<dbReference type="PROSITE" id="PS51192">
    <property type="entry name" value="HELICASE_ATP_BIND_1"/>
    <property type="match status" value="1"/>
</dbReference>
<feature type="compositionally biased region" description="Basic and acidic residues" evidence="9">
    <location>
        <begin position="436"/>
        <end position="454"/>
    </location>
</feature>
<dbReference type="Gene3D" id="3.40.50.10810">
    <property type="entry name" value="Tandem AAA-ATPase domain"/>
    <property type="match status" value="1"/>
</dbReference>
<evidence type="ECO:0000256" key="4">
    <source>
        <dbReference type="ARBA" id="ARBA00022801"/>
    </source>
</evidence>
<evidence type="ECO:0000256" key="5">
    <source>
        <dbReference type="ARBA" id="ARBA00022840"/>
    </source>
</evidence>
<evidence type="ECO:0000259" key="12">
    <source>
        <dbReference type="PROSITE" id="PS51194"/>
    </source>
</evidence>
<dbReference type="Pfam" id="PF00176">
    <property type="entry name" value="SNF2-rel_dom"/>
    <property type="match status" value="1"/>
</dbReference>
<keyword evidence="6" id="KW-0805">Transcription regulation</keyword>
<feature type="compositionally biased region" description="Basic and acidic residues" evidence="9">
    <location>
        <begin position="1316"/>
        <end position="1325"/>
    </location>
</feature>
<feature type="compositionally biased region" description="Basic residues" evidence="9">
    <location>
        <begin position="233"/>
        <end position="256"/>
    </location>
</feature>
<protein>
    <submittedName>
        <fullName evidence="13">Uncharacterized protein</fullName>
    </submittedName>
</protein>
<evidence type="ECO:0000259" key="10">
    <source>
        <dbReference type="PROSITE" id="PS50013"/>
    </source>
</evidence>
<dbReference type="Gene3D" id="2.40.50.40">
    <property type="match status" value="1"/>
</dbReference>
<name>A0AAD2GAR2_9STRA</name>
<feature type="region of interest" description="Disordered" evidence="9">
    <location>
        <begin position="1312"/>
        <end position="1342"/>
    </location>
</feature>
<feature type="region of interest" description="Disordered" evidence="9">
    <location>
        <begin position="2224"/>
        <end position="2279"/>
    </location>
</feature>
<proteinExistence type="predicted"/>